<keyword evidence="3" id="KW-0732">Signal</keyword>
<feature type="transmembrane region" description="Helical" evidence="2">
    <location>
        <begin position="48"/>
        <end position="65"/>
    </location>
</feature>
<keyword evidence="2" id="KW-0472">Membrane</keyword>
<evidence type="ECO:0000256" key="3">
    <source>
        <dbReference type="SAM" id="SignalP"/>
    </source>
</evidence>
<feature type="region of interest" description="Disordered" evidence="1">
    <location>
        <begin position="551"/>
        <end position="576"/>
    </location>
</feature>
<feature type="compositionally biased region" description="Low complexity" evidence="1">
    <location>
        <begin position="279"/>
        <end position="293"/>
    </location>
</feature>
<proteinExistence type="predicted"/>
<accession>A0A6L2JP99</accession>
<feature type="region of interest" description="Disordered" evidence="1">
    <location>
        <begin position="195"/>
        <end position="326"/>
    </location>
</feature>
<dbReference type="AlphaFoldDB" id="A0A6L2JP99"/>
<feature type="region of interest" description="Disordered" evidence="1">
    <location>
        <begin position="702"/>
        <end position="721"/>
    </location>
</feature>
<feature type="compositionally biased region" description="Low complexity" evidence="1">
    <location>
        <begin position="210"/>
        <end position="223"/>
    </location>
</feature>
<feature type="compositionally biased region" description="Low complexity" evidence="1">
    <location>
        <begin position="315"/>
        <end position="326"/>
    </location>
</feature>
<organism evidence="4">
    <name type="scientific">Tanacetum cinerariifolium</name>
    <name type="common">Dalmatian daisy</name>
    <name type="synonym">Chrysanthemum cinerariifolium</name>
    <dbReference type="NCBI Taxonomy" id="118510"/>
    <lineage>
        <taxon>Eukaryota</taxon>
        <taxon>Viridiplantae</taxon>
        <taxon>Streptophyta</taxon>
        <taxon>Embryophyta</taxon>
        <taxon>Tracheophyta</taxon>
        <taxon>Spermatophyta</taxon>
        <taxon>Magnoliopsida</taxon>
        <taxon>eudicotyledons</taxon>
        <taxon>Gunneridae</taxon>
        <taxon>Pentapetalae</taxon>
        <taxon>asterids</taxon>
        <taxon>campanulids</taxon>
        <taxon>Asterales</taxon>
        <taxon>Asteraceae</taxon>
        <taxon>Asteroideae</taxon>
        <taxon>Anthemideae</taxon>
        <taxon>Anthemidinae</taxon>
        <taxon>Tanacetum</taxon>
    </lineage>
</organism>
<keyword evidence="2" id="KW-1133">Transmembrane helix</keyword>
<evidence type="ECO:0000256" key="2">
    <source>
        <dbReference type="SAM" id="Phobius"/>
    </source>
</evidence>
<feature type="signal peptide" evidence="3">
    <location>
        <begin position="1"/>
        <end position="32"/>
    </location>
</feature>
<protein>
    <recommendedName>
        <fullName evidence="5">Synaptobrevin, longin-like domain protein</fullName>
    </recommendedName>
</protein>
<evidence type="ECO:0008006" key="5">
    <source>
        <dbReference type="Google" id="ProtNLM"/>
    </source>
</evidence>
<comment type="caution">
    <text evidence="4">The sequence shown here is derived from an EMBL/GenBank/DDBJ whole genome shotgun (WGS) entry which is preliminary data.</text>
</comment>
<sequence>SYGFLLYAVQLVSRPPMLLVVPVFLLVVLVHADEWVSTGGCAIPTSRYSFMLIDGFLLVVALFLLDDHNKVAYLEKGKAGKLMSRFWTFSIGRTSGPSEIIATIAGNEVVVTESLIRTQLHLNDAHGLCEFTLHDVLDGMREIRTYNFSRFILDGMIGNIGSKRHKFLMYPRFLQMILVGPAGGDGADAVAAGAAAANKVSPPPPPPTVHPTHTSSSSPGPSTATQDTPVRDPTPVREPTPVRKPTPSLVREPTPFWEPTSDSPRPLSPPPYPRLEKVSPTTSTRPPSPTRQTSFHEDVSKGGGDYISSPKSNEAPPTTAATAAGGAEDSAALTDLSLKLDRCINRVTTLENKLGVTKKVLDGAVLKLVSRVKSTSLGGDTTVEAAYTIYKASQDAHASLDAGHDEDTVPDDTTMPFSRTRTKRRRLGKTVTSLAFEYFQENISAVEDTIPAGDGIPTVAQTIPTGSTPIPSSGGVSAGSSIDPVGQAAAAALSSTIPAADKGKAPMVDDSPPADLLTEQERQLKNPHDYQLREEFAKKIHAEQEVEFARQQEELAQKAQAESVASPAEQGTGLSAQHRRELNAAKIIYTEADWLKLMAKIATSSALSKTTFWPTPTLEAPSAKRARQEVPAVSVPTAPSIVVAVSVPAAPSTAATVSVPAASFIAADVSVSAAPSVHADTEVDADKYRLDDTQTAFEHISTEHTVDESTPSSSRTRRKQIAKKRVNPIVDVADDALIKFDSDSDDDPLPYAPYAGREMVPTPLGSIYAYYDMEGHTKHFTSLYEILYMMEKNDLRKLLGAVDNFYQRHEPDTFDLILWGDLCVLFQSLADEDAHAFWQTVDGWVIYMFVDVSYPLSEATLKRMLKHGLEVLKMLVGGDLTMAEQLVSFIKDALLNAQSAVLFMVTQNWMVITFHVPFWNDQWLVQGGTALDQMLLFHDPAVFGVPAGCSCWHVVPAGRLRSHSRCWVSAGKRSFCCP</sequence>
<reference evidence="4" key="1">
    <citation type="journal article" date="2019" name="Sci. Rep.">
        <title>Draft genome of Tanacetum cinerariifolium, the natural source of mosquito coil.</title>
        <authorList>
            <person name="Yamashiro T."/>
            <person name="Shiraishi A."/>
            <person name="Satake H."/>
            <person name="Nakayama K."/>
        </authorList>
    </citation>
    <scope>NUCLEOTIDE SEQUENCE</scope>
</reference>
<dbReference type="EMBL" id="BKCJ010001053">
    <property type="protein sequence ID" value="GEU38449.1"/>
    <property type="molecule type" value="Genomic_DNA"/>
</dbReference>
<keyword evidence="2" id="KW-0812">Transmembrane</keyword>
<evidence type="ECO:0000256" key="1">
    <source>
        <dbReference type="SAM" id="MobiDB-lite"/>
    </source>
</evidence>
<feature type="non-terminal residue" evidence="4">
    <location>
        <position position="1"/>
    </location>
</feature>
<evidence type="ECO:0000313" key="4">
    <source>
        <dbReference type="EMBL" id="GEU38449.1"/>
    </source>
</evidence>
<gene>
    <name evidence="4" type="ORF">Tci_010427</name>
</gene>
<feature type="chain" id="PRO_5026689725" description="Synaptobrevin, longin-like domain protein" evidence="3">
    <location>
        <begin position="33"/>
        <end position="978"/>
    </location>
</feature>
<name>A0A6L2JP99_TANCI</name>